<dbReference type="PROSITE" id="PS50893">
    <property type="entry name" value="ABC_TRANSPORTER_2"/>
    <property type="match status" value="1"/>
</dbReference>
<evidence type="ECO:0000256" key="3">
    <source>
        <dbReference type="ARBA" id="ARBA00022741"/>
    </source>
</evidence>
<dbReference type="PANTHER" id="PTHR43820">
    <property type="entry name" value="HIGH-AFFINITY BRANCHED-CHAIN AMINO ACID TRANSPORT ATP-BINDING PROTEIN LIVF"/>
    <property type="match status" value="1"/>
</dbReference>
<evidence type="ECO:0000256" key="5">
    <source>
        <dbReference type="ARBA" id="ARBA00022970"/>
    </source>
</evidence>
<dbReference type="CDD" id="cd03224">
    <property type="entry name" value="ABC_TM1139_LivF_branched"/>
    <property type="match status" value="1"/>
</dbReference>
<name>A0A537LJ67_9BACT</name>
<dbReference type="GO" id="GO:0016887">
    <property type="term" value="F:ATP hydrolysis activity"/>
    <property type="evidence" value="ECO:0007669"/>
    <property type="project" value="InterPro"/>
</dbReference>
<feature type="domain" description="ABC transporter" evidence="6">
    <location>
        <begin position="1"/>
        <end position="227"/>
    </location>
</feature>
<protein>
    <submittedName>
        <fullName evidence="7">ABC transporter ATP-binding protein</fullName>
    </submittedName>
</protein>
<evidence type="ECO:0000256" key="4">
    <source>
        <dbReference type="ARBA" id="ARBA00022840"/>
    </source>
</evidence>
<dbReference type="EMBL" id="VBAI01000223">
    <property type="protein sequence ID" value="TMJ08016.1"/>
    <property type="molecule type" value="Genomic_DNA"/>
</dbReference>
<dbReference type="GO" id="GO:0005524">
    <property type="term" value="F:ATP binding"/>
    <property type="evidence" value="ECO:0007669"/>
    <property type="project" value="UniProtKB-KW"/>
</dbReference>
<dbReference type="Gene3D" id="3.40.50.300">
    <property type="entry name" value="P-loop containing nucleotide triphosphate hydrolases"/>
    <property type="match status" value="1"/>
</dbReference>
<proteinExistence type="inferred from homology"/>
<reference evidence="7 8" key="1">
    <citation type="journal article" date="2019" name="Nat. Microbiol.">
        <title>Mediterranean grassland soil C-N compound turnover is dependent on rainfall and depth, and is mediated by genomically divergent microorganisms.</title>
        <authorList>
            <person name="Diamond S."/>
            <person name="Andeer P.F."/>
            <person name="Li Z."/>
            <person name="Crits-Christoph A."/>
            <person name="Burstein D."/>
            <person name="Anantharaman K."/>
            <person name="Lane K.R."/>
            <person name="Thomas B.C."/>
            <person name="Pan C."/>
            <person name="Northen T.R."/>
            <person name="Banfield J.F."/>
        </authorList>
    </citation>
    <scope>NUCLEOTIDE SEQUENCE [LARGE SCALE GENOMIC DNA]</scope>
    <source>
        <strain evidence="7">NP_1</strain>
    </source>
</reference>
<dbReference type="SMART" id="SM00382">
    <property type="entry name" value="AAA"/>
    <property type="match status" value="1"/>
</dbReference>
<dbReference type="Pfam" id="PF00005">
    <property type="entry name" value="ABC_tran"/>
    <property type="match status" value="1"/>
</dbReference>
<keyword evidence="4 7" id="KW-0067">ATP-binding</keyword>
<organism evidence="7 8">
    <name type="scientific">Candidatus Segetimicrobium genomatis</name>
    <dbReference type="NCBI Taxonomy" id="2569760"/>
    <lineage>
        <taxon>Bacteria</taxon>
        <taxon>Bacillati</taxon>
        <taxon>Candidatus Sysuimicrobiota</taxon>
        <taxon>Candidatus Sysuimicrobiia</taxon>
        <taxon>Candidatus Sysuimicrobiales</taxon>
        <taxon>Candidatus Segetimicrobiaceae</taxon>
        <taxon>Candidatus Segetimicrobium</taxon>
    </lineage>
</organism>
<evidence type="ECO:0000256" key="2">
    <source>
        <dbReference type="ARBA" id="ARBA00022448"/>
    </source>
</evidence>
<keyword evidence="2" id="KW-0813">Transport</keyword>
<dbReference type="Proteomes" id="UP000315217">
    <property type="component" value="Unassembled WGS sequence"/>
</dbReference>
<evidence type="ECO:0000313" key="8">
    <source>
        <dbReference type="Proteomes" id="UP000315217"/>
    </source>
</evidence>
<dbReference type="GO" id="GO:0015658">
    <property type="term" value="F:branched-chain amino acid transmembrane transporter activity"/>
    <property type="evidence" value="ECO:0007669"/>
    <property type="project" value="TreeGrafter"/>
</dbReference>
<dbReference type="InterPro" id="IPR017871">
    <property type="entry name" value="ABC_transporter-like_CS"/>
</dbReference>
<gene>
    <name evidence="7" type="ORF">E6G98_12900</name>
</gene>
<accession>A0A537LJ67</accession>
<sequence>MSGYGAVPVVRDVSLSIGTGEIVAVIGPNGAGKSTLLKALVGILHISQGTVRLGEHDVTNLPPEDLARRGIGYVPQVGDIFEPLTVMENLEVGGYLLKPSVIPQRIEEVCSVFPALRAMLRRRADKLSGGERKMLAIARVLMLDPLVLIVDEPTANLSPQLADILLRERIRGLARLGKAVLLVEQRAKAAMQIANWTMVMVSGTVRLEGPPDDLLGRSDFEALFLGAKGTPPPESSPVR</sequence>
<evidence type="ECO:0000313" key="7">
    <source>
        <dbReference type="EMBL" id="TMJ08016.1"/>
    </source>
</evidence>
<dbReference type="GO" id="GO:0015807">
    <property type="term" value="P:L-amino acid transport"/>
    <property type="evidence" value="ECO:0007669"/>
    <property type="project" value="TreeGrafter"/>
</dbReference>
<dbReference type="InterPro" id="IPR052156">
    <property type="entry name" value="BCAA_Transport_ATP-bd_LivF"/>
</dbReference>
<dbReference type="InterPro" id="IPR027417">
    <property type="entry name" value="P-loop_NTPase"/>
</dbReference>
<dbReference type="InterPro" id="IPR003593">
    <property type="entry name" value="AAA+_ATPase"/>
</dbReference>
<evidence type="ECO:0000256" key="1">
    <source>
        <dbReference type="ARBA" id="ARBA00005417"/>
    </source>
</evidence>
<dbReference type="PROSITE" id="PS00211">
    <property type="entry name" value="ABC_TRANSPORTER_1"/>
    <property type="match status" value="1"/>
</dbReference>
<comment type="similarity">
    <text evidence="1">Belongs to the ABC transporter superfamily.</text>
</comment>
<comment type="caution">
    <text evidence="7">The sequence shown here is derived from an EMBL/GenBank/DDBJ whole genome shotgun (WGS) entry which is preliminary data.</text>
</comment>
<keyword evidence="3" id="KW-0547">Nucleotide-binding</keyword>
<keyword evidence="5" id="KW-0029">Amino-acid transport</keyword>
<dbReference type="SUPFAM" id="SSF52540">
    <property type="entry name" value="P-loop containing nucleoside triphosphate hydrolases"/>
    <property type="match status" value="1"/>
</dbReference>
<dbReference type="AlphaFoldDB" id="A0A537LJ67"/>
<evidence type="ECO:0000259" key="6">
    <source>
        <dbReference type="PROSITE" id="PS50893"/>
    </source>
</evidence>
<dbReference type="InterPro" id="IPR003439">
    <property type="entry name" value="ABC_transporter-like_ATP-bd"/>
</dbReference>
<dbReference type="PANTHER" id="PTHR43820:SF7">
    <property type="entry name" value="BRANCHED-CHAIN AMINO ACID TRANSPORT ATP-BINDING PROTEIN LIVF-RELATED"/>
    <property type="match status" value="1"/>
</dbReference>